<evidence type="ECO:0000313" key="1">
    <source>
        <dbReference type="EMBL" id="PLT31578.1"/>
    </source>
</evidence>
<dbReference type="EMBL" id="PGUY01000003">
    <property type="protein sequence ID" value="PLT31578.1"/>
    <property type="molecule type" value="Genomic_DNA"/>
</dbReference>
<dbReference type="Proteomes" id="UP000234748">
    <property type="component" value="Unassembled WGS sequence"/>
</dbReference>
<accession>A0A2N5MB39</accession>
<proteinExistence type="predicted"/>
<comment type="caution">
    <text evidence="1">The sequence shown here is derived from an EMBL/GenBank/DDBJ whole genome shotgun (WGS) entry which is preliminary data.</text>
</comment>
<reference evidence="1 2" key="1">
    <citation type="submission" date="2017-11" db="EMBL/GenBank/DDBJ databases">
        <title>Comparitive Functional Genomics of Dry Heat Resistant strains isolated from the Viking Spacecraft.</title>
        <authorList>
            <person name="Seuylemezian A."/>
            <person name="Cooper K."/>
            <person name="Vaishampayan P."/>
        </authorList>
    </citation>
    <scope>NUCLEOTIDE SEQUENCE [LARGE SCALE GENOMIC DNA]</scope>
    <source>
        <strain evidence="1 2">V1-29</strain>
    </source>
</reference>
<organism evidence="1 2">
    <name type="scientific">Peribacillus deserti</name>
    <dbReference type="NCBI Taxonomy" id="673318"/>
    <lineage>
        <taxon>Bacteria</taxon>
        <taxon>Bacillati</taxon>
        <taxon>Bacillota</taxon>
        <taxon>Bacilli</taxon>
        <taxon>Bacillales</taxon>
        <taxon>Bacillaceae</taxon>
        <taxon>Peribacillus</taxon>
    </lineage>
</organism>
<sequence length="68" mass="7893">MNLFNNNKKSSNLLLLMRNGQQTRTAAELLYFKNHFSRKGSEPPEIYSVAAHENLSADYFIYTPVLER</sequence>
<keyword evidence="2" id="KW-1185">Reference proteome</keyword>
<evidence type="ECO:0000313" key="2">
    <source>
        <dbReference type="Proteomes" id="UP000234748"/>
    </source>
</evidence>
<name>A0A2N5MB39_9BACI</name>
<gene>
    <name evidence="1" type="ORF">CUU66_01595</name>
</gene>
<dbReference type="AlphaFoldDB" id="A0A2N5MB39"/>
<protein>
    <submittedName>
        <fullName evidence="1">Uncharacterized protein</fullName>
    </submittedName>
</protein>